<dbReference type="EC" id="2.7.13.3" evidence="3"/>
<keyword evidence="5" id="KW-0808">Transferase</keyword>
<dbReference type="InterPro" id="IPR005467">
    <property type="entry name" value="His_kinase_dom"/>
</dbReference>
<feature type="transmembrane region" description="Helical" evidence="11">
    <location>
        <begin position="48"/>
        <end position="70"/>
    </location>
</feature>
<dbReference type="InterPro" id="IPR050428">
    <property type="entry name" value="TCS_sensor_his_kinase"/>
</dbReference>
<evidence type="ECO:0000313" key="14">
    <source>
        <dbReference type="EMBL" id="QBI03699.1"/>
    </source>
</evidence>
<evidence type="ECO:0000256" key="3">
    <source>
        <dbReference type="ARBA" id="ARBA00012438"/>
    </source>
</evidence>
<dbReference type="PANTHER" id="PTHR45436">
    <property type="entry name" value="SENSOR HISTIDINE KINASE YKOH"/>
    <property type="match status" value="1"/>
</dbReference>
<feature type="region of interest" description="Disordered" evidence="10">
    <location>
        <begin position="381"/>
        <end position="405"/>
    </location>
</feature>
<dbReference type="Pfam" id="PF00512">
    <property type="entry name" value="HisKA"/>
    <property type="match status" value="1"/>
</dbReference>
<name>A0A411X3W3_9BURK</name>
<reference evidence="13" key="1">
    <citation type="journal article" date="2014" name="Int. J. Syst. Evol. Microbiol.">
        <title>Complete genome sequence of Corynebacterium casei LMG S-19264T (=DSM 44701T), isolated from a smear-ripened cheese.</title>
        <authorList>
            <consortium name="US DOE Joint Genome Institute (JGI-PGF)"/>
            <person name="Walter F."/>
            <person name="Albersmeier A."/>
            <person name="Kalinowski J."/>
            <person name="Ruckert C."/>
        </authorList>
    </citation>
    <scope>NUCLEOTIDE SEQUENCE</scope>
    <source>
        <strain evidence="13">KCTC 12343</strain>
    </source>
</reference>
<comment type="subcellular location">
    <subcellularLocation>
        <location evidence="2">Membrane</location>
    </subcellularLocation>
</comment>
<dbReference type="InterPro" id="IPR036097">
    <property type="entry name" value="HisK_dim/P_sf"/>
</dbReference>
<dbReference type="Gene3D" id="3.30.565.10">
    <property type="entry name" value="Histidine kinase-like ATPase, C-terminal domain"/>
    <property type="match status" value="1"/>
</dbReference>
<keyword evidence="6 11" id="KW-0812">Transmembrane</keyword>
<dbReference type="Pfam" id="PF02518">
    <property type="entry name" value="HATPase_c"/>
    <property type="match status" value="1"/>
</dbReference>
<evidence type="ECO:0000256" key="6">
    <source>
        <dbReference type="ARBA" id="ARBA00022692"/>
    </source>
</evidence>
<evidence type="ECO:0000313" key="13">
    <source>
        <dbReference type="EMBL" id="GGY70366.1"/>
    </source>
</evidence>
<comment type="catalytic activity">
    <reaction evidence="1">
        <text>ATP + protein L-histidine = ADP + protein N-phospho-L-histidine.</text>
        <dbReference type="EC" id="2.7.13.3"/>
    </reaction>
</comment>
<dbReference type="CDD" id="cd00082">
    <property type="entry name" value="HisKA"/>
    <property type="match status" value="1"/>
</dbReference>
<keyword evidence="9 11" id="KW-0472">Membrane</keyword>
<dbReference type="InterPro" id="IPR036890">
    <property type="entry name" value="HATPase_C_sf"/>
</dbReference>
<dbReference type="PRINTS" id="PR00344">
    <property type="entry name" value="BCTRLSENSOR"/>
</dbReference>
<evidence type="ECO:0000256" key="7">
    <source>
        <dbReference type="ARBA" id="ARBA00022777"/>
    </source>
</evidence>
<dbReference type="InterPro" id="IPR003594">
    <property type="entry name" value="HATPase_dom"/>
</dbReference>
<dbReference type="SUPFAM" id="SSF47384">
    <property type="entry name" value="Homodimeric domain of signal transducing histidine kinase"/>
    <property type="match status" value="1"/>
</dbReference>
<evidence type="ECO:0000256" key="11">
    <source>
        <dbReference type="SAM" id="Phobius"/>
    </source>
</evidence>
<keyword evidence="4" id="KW-0597">Phosphoprotein</keyword>
<organism evidence="13 16">
    <name type="scientific">Pseudoduganella albidiflava</name>
    <dbReference type="NCBI Taxonomy" id="321983"/>
    <lineage>
        <taxon>Bacteria</taxon>
        <taxon>Pseudomonadati</taxon>
        <taxon>Pseudomonadota</taxon>
        <taxon>Betaproteobacteria</taxon>
        <taxon>Burkholderiales</taxon>
        <taxon>Oxalobacteraceae</taxon>
        <taxon>Telluria group</taxon>
        <taxon>Pseudoduganella</taxon>
    </lineage>
</organism>
<keyword evidence="7 14" id="KW-0418">Kinase</keyword>
<evidence type="ECO:0000256" key="9">
    <source>
        <dbReference type="ARBA" id="ARBA00023136"/>
    </source>
</evidence>
<dbReference type="OrthoDB" id="9121563at2"/>
<proteinExistence type="predicted"/>
<dbReference type="Proteomes" id="UP000292307">
    <property type="component" value="Chromosome"/>
</dbReference>
<reference evidence="14 15" key="2">
    <citation type="submission" date="2019-02" db="EMBL/GenBank/DDBJ databases">
        <title>Draft Genome Sequences of Six Type Strains of the Genus Massilia.</title>
        <authorList>
            <person name="Miess H."/>
            <person name="Frediansyhah A."/>
            <person name="Gross H."/>
        </authorList>
    </citation>
    <scope>NUCLEOTIDE SEQUENCE [LARGE SCALE GENOMIC DNA]</scope>
    <source>
        <strain evidence="14 15">DSM 17472</strain>
    </source>
</reference>
<accession>A0A411X3W3</accession>
<dbReference type="SMART" id="SM00388">
    <property type="entry name" value="HisKA"/>
    <property type="match status" value="1"/>
</dbReference>
<evidence type="ECO:0000256" key="5">
    <source>
        <dbReference type="ARBA" id="ARBA00022679"/>
    </source>
</evidence>
<evidence type="ECO:0000256" key="8">
    <source>
        <dbReference type="ARBA" id="ARBA00022989"/>
    </source>
</evidence>
<dbReference type="PANTHER" id="PTHR45436:SF16">
    <property type="entry name" value="HISTIDINE KINASE"/>
    <property type="match status" value="1"/>
</dbReference>
<dbReference type="SMART" id="SM00387">
    <property type="entry name" value="HATPase_c"/>
    <property type="match status" value="1"/>
</dbReference>
<dbReference type="Gene3D" id="1.10.287.130">
    <property type="match status" value="1"/>
</dbReference>
<feature type="domain" description="Histidine kinase" evidence="12">
    <location>
        <begin position="242"/>
        <end position="446"/>
    </location>
</feature>
<dbReference type="SUPFAM" id="SSF55874">
    <property type="entry name" value="ATPase domain of HSP90 chaperone/DNA topoisomerase II/histidine kinase"/>
    <property type="match status" value="1"/>
</dbReference>
<dbReference type="InterPro" id="IPR003661">
    <property type="entry name" value="HisK_dim/P_dom"/>
</dbReference>
<dbReference type="RefSeq" id="WP_131147791.1">
    <property type="nucleotide sequence ID" value="NZ_BMWV01000030.1"/>
</dbReference>
<evidence type="ECO:0000256" key="4">
    <source>
        <dbReference type="ARBA" id="ARBA00022553"/>
    </source>
</evidence>
<dbReference type="InterPro" id="IPR004358">
    <property type="entry name" value="Sig_transdc_His_kin-like_C"/>
</dbReference>
<dbReference type="GO" id="GO:0005886">
    <property type="term" value="C:plasma membrane"/>
    <property type="evidence" value="ECO:0007669"/>
    <property type="project" value="TreeGrafter"/>
</dbReference>
<evidence type="ECO:0000256" key="1">
    <source>
        <dbReference type="ARBA" id="ARBA00000085"/>
    </source>
</evidence>
<reference evidence="13" key="3">
    <citation type="submission" date="2022-12" db="EMBL/GenBank/DDBJ databases">
        <authorList>
            <person name="Sun Q."/>
            <person name="Kim S."/>
        </authorList>
    </citation>
    <scope>NUCLEOTIDE SEQUENCE</scope>
    <source>
        <strain evidence="13">KCTC 12343</strain>
    </source>
</reference>
<dbReference type="PROSITE" id="PS50109">
    <property type="entry name" value="HIS_KIN"/>
    <property type="match status" value="1"/>
</dbReference>
<dbReference type="EMBL" id="CP036401">
    <property type="protein sequence ID" value="QBI03699.1"/>
    <property type="molecule type" value="Genomic_DNA"/>
</dbReference>
<dbReference type="EMBL" id="BMWV01000030">
    <property type="protein sequence ID" value="GGY70366.1"/>
    <property type="molecule type" value="Genomic_DNA"/>
</dbReference>
<keyword evidence="8 11" id="KW-1133">Transmembrane helix</keyword>
<feature type="transmembrane region" description="Helical" evidence="11">
    <location>
        <begin position="160"/>
        <end position="180"/>
    </location>
</feature>
<gene>
    <name evidence="14" type="ORF">EYF70_24870</name>
    <name evidence="13" type="ORF">GCM10007387_60410</name>
</gene>
<evidence type="ECO:0000259" key="12">
    <source>
        <dbReference type="PROSITE" id="PS50109"/>
    </source>
</evidence>
<dbReference type="GO" id="GO:0000155">
    <property type="term" value="F:phosphorelay sensor kinase activity"/>
    <property type="evidence" value="ECO:0007669"/>
    <property type="project" value="InterPro"/>
</dbReference>
<evidence type="ECO:0000313" key="15">
    <source>
        <dbReference type="Proteomes" id="UP000292307"/>
    </source>
</evidence>
<dbReference type="Proteomes" id="UP000628442">
    <property type="component" value="Unassembled WGS sequence"/>
</dbReference>
<dbReference type="AlphaFoldDB" id="A0A411X3W3"/>
<evidence type="ECO:0000256" key="2">
    <source>
        <dbReference type="ARBA" id="ARBA00004370"/>
    </source>
</evidence>
<sequence length="458" mass="49435">MRETEPLRKGNSLHKVDSLHKGDALHKGDTLHKGDSLRKEDSLRKRITAAYLTFATVSSVFFAVIAALAVEGIEVRLVDERLEEVAAWAGPRHAGGLPVEMPAGLSYHLGDNIPRSLRPLAEGVHEVTVDGVDLHVLKGRNAEGEFAVVDHDSAYEKIELVVYSMFAVAFLGFMGFAVLLGRFLGNRIVNPIVELAGAVDAGVAELPLQERGDELGLLSRMIASHTAELQEFLDRERFFTGDVSHELRTPLTVIAGAAEVLLARTEHDPVLHAPAERIYRAARDASDITSMLLRLARSPERLEWTRMSAQALALEEVARCQGLVASRPLQLRYGGGADFDVHGVRELVQAAIGNLVRNACQYTEHGHVEVRLEGRSVIVEDTGPGLPPAARSRLRGEPIPADARGSSGTGLGLGLVQRVCAHLGATLVLRESAAGSSIEIRFPALPGRTVDGATLTHL</sequence>
<keyword evidence="15" id="KW-1185">Reference proteome</keyword>
<evidence type="ECO:0000256" key="10">
    <source>
        <dbReference type="SAM" id="MobiDB-lite"/>
    </source>
</evidence>
<protein>
    <recommendedName>
        <fullName evidence="3">histidine kinase</fullName>
        <ecNumber evidence="3">2.7.13.3</ecNumber>
    </recommendedName>
</protein>
<evidence type="ECO:0000313" key="16">
    <source>
        <dbReference type="Proteomes" id="UP000628442"/>
    </source>
</evidence>